<keyword evidence="4" id="KW-0472">Membrane</keyword>
<sequence length="631" mass="71459">MLAALALTSCEDGLSTSSPSILTQQQVYSDPSLAEMGVLSIYETLTVQYSHRDRYLPWYGFNTDIECYNSTTYSEKNSGIAQYYFTTTNTNMDNENGNPYNCLVMGIERANLAIEGLETYADMSNPDMRYLRAEAYTARAFLYTELLKAYGDVPARFEPICDSTIYLNKSNRDKIYKQLLKDLEGVFDDLPWPNQSVATTTVDRVSKAFAKGLYARLCLMASGYAPRPEDGQEGTGAKGRSRLSNDPELQKSVLYPKALAQLEDVILNSGLYLYPDYEQLWRDFNNFDLQAGKEVIFVIPFGNGRGRWNYTFAVPATAYTAGNNTQNDRGGTAGVVPTLYYKYSEYDSRRDVSCVNYEWEQDLNGNAIQVPAGMMNWYFGKYRFDWMQSHPFNNTNDDGAKPVYMRYSDILLMAAEIAASPESGSEMNLGDAREWFLKVRQRAFKGYESYAETGLDLNSSDGLFDAIVDERALEFVGEFLRKADLIRWDMLYDKLNEAKAEILELGNRHGVYADMGPGMWYRRDANGVIEMYGIHHGETITQDSSPVGMGTGWICYTDSAGEPSDYFSETSTQNRSDSMYYTLNRAADEDKGTPAQAVNLTKEDFWQNVYWPIPQGTIDDQNGVLKNDYNY</sequence>
<dbReference type="Proteomes" id="UP000823757">
    <property type="component" value="Unassembled WGS sequence"/>
</dbReference>
<comment type="caution">
    <text evidence="8">The sequence shown here is derived from an EMBL/GenBank/DDBJ whole genome shotgun (WGS) entry which is preliminary data.</text>
</comment>
<comment type="similarity">
    <text evidence="2">Belongs to the SusD family.</text>
</comment>
<dbReference type="Pfam" id="PF07980">
    <property type="entry name" value="SusD_RagB"/>
    <property type="match status" value="1"/>
</dbReference>
<dbReference type="InterPro" id="IPR011990">
    <property type="entry name" value="TPR-like_helical_dom_sf"/>
</dbReference>
<dbReference type="EMBL" id="JADIMD010000023">
    <property type="protein sequence ID" value="MBO8473989.1"/>
    <property type="molecule type" value="Genomic_DNA"/>
</dbReference>
<dbReference type="InterPro" id="IPR033985">
    <property type="entry name" value="SusD-like_N"/>
</dbReference>
<proteinExistence type="inferred from homology"/>
<dbReference type="Gene3D" id="1.25.40.390">
    <property type="match status" value="1"/>
</dbReference>
<reference evidence="8" key="1">
    <citation type="submission" date="2020-10" db="EMBL/GenBank/DDBJ databases">
        <authorList>
            <person name="Gilroy R."/>
        </authorList>
    </citation>
    <scope>NUCLEOTIDE SEQUENCE</scope>
    <source>
        <strain evidence="8">B1-13419</strain>
    </source>
</reference>
<evidence type="ECO:0000259" key="6">
    <source>
        <dbReference type="Pfam" id="PF07980"/>
    </source>
</evidence>
<evidence type="ECO:0000259" key="7">
    <source>
        <dbReference type="Pfam" id="PF14322"/>
    </source>
</evidence>
<dbReference type="InterPro" id="IPR012944">
    <property type="entry name" value="SusD_RagB_dom"/>
</dbReference>
<evidence type="ECO:0000256" key="4">
    <source>
        <dbReference type="ARBA" id="ARBA00023136"/>
    </source>
</evidence>
<name>A0A9D9NHI7_9BACT</name>
<accession>A0A9D9NHI7</accession>
<dbReference type="SUPFAM" id="SSF48452">
    <property type="entry name" value="TPR-like"/>
    <property type="match status" value="1"/>
</dbReference>
<evidence type="ECO:0000256" key="3">
    <source>
        <dbReference type="ARBA" id="ARBA00022729"/>
    </source>
</evidence>
<evidence type="ECO:0000313" key="9">
    <source>
        <dbReference type="Proteomes" id="UP000823757"/>
    </source>
</evidence>
<dbReference type="AlphaFoldDB" id="A0A9D9NHI7"/>
<evidence type="ECO:0000313" key="8">
    <source>
        <dbReference type="EMBL" id="MBO8473989.1"/>
    </source>
</evidence>
<feature type="domain" description="RagB/SusD" evidence="6">
    <location>
        <begin position="384"/>
        <end position="628"/>
    </location>
</feature>
<dbReference type="Pfam" id="PF14322">
    <property type="entry name" value="SusD-like_3"/>
    <property type="match status" value="1"/>
</dbReference>
<feature type="domain" description="SusD-like N-terminal" evidence="7">
    <location>
        <begin position="74"/>
        <end position="218"/>
    </location>
</feature>
<keyword evidence="5" id="KW-0998">Cell outer membrane</keyword>
<dbReference type="GO" id="GO:0009279">
    <property type="term" value="C:cell outer membrane"/>
    <property type="evidence" value="ECO:0007669"/>
    <property type="project" value="UniProtKB-SubCell"/>
</dbReference>
<evidence type="ECO:0000256" key="5">
    <source>
        <dbReference type="ARBA" id="ARBA00023237"/>
    </source>
</evidence>
<reference evidence="8" key="2">
    <citation type="journal article" date="2021" name="PeerJ">
        <title>Extensive microbial diversity within the chicken gut microbiome revealed by metagenomics and culture.</title>
        <authorList>
            <person name="Gilroy R."/>
            <person name="Ravi A."/>
            <person name="Getino M."/>
            <person name="Pursley I."/>
            <person name="Horton D.L."/>
            <person name="Alikhan N.F."/>
            <person name="Baker D."/>
            <person name="Gharbi K."/>
            <person name="Hall N."/>
            <person name="Watson M."/>
            <person name="Adriaenssens E.M."/>
            <person name="Foster-Nyarko E."/>
            <person name="Jarju S."/>
            <person name="Secka A."/>
            <person name="Antonio M."/>
            <person name="Oren A."/>
            <person name="Chaudhuri R.R."/>
            <person name="La Ragione R."/>
            <person name="Hildebrand F."/>
            <person name="Pallen M.J."/>
        </authorList>
    </citation>
    <scope>NUCLEOTIDE SEQUENCE</scope>
    <source>
        <strain evidence="8">B1-13419</strain>
    </source>
</reference>
<protein>
    <submittedName>
        <fullName evidence="8">RagB/SusD family nutrient uptake outer membrane protein</fullName>
    </submittedName>
</protein>
<gene>
    <name evidence="8" type="ORF">IAB91_01685</name>
</gene>
<comment type="subcellular location">
    <subcellularLocation>
        <location evidence="1">Cell outer membrane</location>
    </subcellularLocation>
</comment>
<organism evidence="8 9">
    <name type="scientific">Candidatus Cryptobacteroides faecigallinarum</name>
    <dbReference type="NCBI Taxonomy" id="2840763"/>
    <lineage>
        <taxon>Bacteria</taxon>
        <taxon>Pseudomonadati</taxon>
        <taxon>Bacteroidota</taxon>
        <taxon>Bacteroidia</taxon>
        <taxon>Bacteroidales</taxon>
        <taxon>Candidatus Cryptobacteroides</taxon>
    </lineage>
</organism>
<evidence type="ECO:0000256" key="1">
    <source>
        <dbReference type="ARBA" id="ARBA00004442"/>
    </source>
</evidence>
<keyword evidence="3" id="KW-0732">Signal</keyword>
<evidence type="ECO:0000256" key="2">
    <source>
        <dbReference type="ARBA" id="ARBA00006275"/>
    </source>
</evidence>